<evidence type="ECO:0000256" key="4">
    <source>
        <dbReference type="ARBA" id="ARBA00022692"/>
    </source>
</evidence>
<dbReference type="InterPro" id="IPR010920">
    <property type="entry name" value="LSM_dom_sf"/>
</dbReference>
<evidence type="ECO:0000313" key="13">
    <source>
        <dbReference type="EMBL" id="MCC8429179.1"/>
    </source>
</evidence>
<evidence type="ECO:0000256" key="9">
    <source>
        <dbReference type="SAM" id="SignalP"/>
    </source>
</evidence>
<evidence type="ECO:0000256" key="8">
    <source>
        <dbReference type="SAM" id="Phobius"/>
    </source>
</evidence>
<keyword evidence="3" id="KW-1003">Cell membrane</keyword>
<dbReference type="RefSeq" id="WP_230550389.1">
    <property type="nucleotide sequence ID" value="NZ_JAJISD010000003.1"/>
</dbReference>
<dbReference type="PANTHER" id="PTHR30347:SF1">
    <property type="entry name" value="MECHANOSENSITIVE CHANNEL MSCK"/>
    <property type="match status" value="1"/>
</dbReference>
<feature type="transmembrane region" description="Helical" evidence="8">
    <location>
        <begin position="351"/>
        <end position="372"/>
    </location>
</feature>
<evidence type="ECO:0000256" key="1">
    <source>
        <dbReference type="ARBA" id="ARBA00004651"/>
    </source>
</evidence>
<dbReference type="Gene3D" id="2.30.30.60">
    <property type="match status" value="1"/>
</dbReference>
<dbReference type="Pfam" id="PF00924">
    <property type="entry name" value="MS_channel_2nd"/>
    <property type="match status" value="1"/>
</dbReference>
<feature type="transmembrane region" description="Helical" evidence="8">
    <location>
        <begin position="574"/>
        <end position="593"/>
    </location>
</feature>
<feature type="compositionally biased region" description="Basic and acidic residues" evidence="7">
    <location>
        <begin position="795"/>
        <end position="808"/>
    </location>
</feature>
<keyword evidence="9" id="KW-0732">Signal</keyword>
<evidence type="ECO:0000259" key="12">
    <source>
        <dbReference type="Pfam" id="PF21082"/>
    </source>
</evidence>
<keyword evidence="14" id="KW-1185">Reference proteome</keyword>
<feature type="region of interest" description="Disordered" evidence="7">
    <location>
        <begin position="790"/>
        <end position="814"/>
    </location>
</feature>
<reference evidence="13 14" key="1">
    <citation type="submission" date="2021-11" db="EMBL/GenBank/DDBJ databases">
        <authorList>
            <person name="Lee D.-H."/>
            <person name="Kim S.-B."/>
        </authorList>
    </citation>
    <scope>NUCLEOTIDE SEQUENCE [LARGE SCALE GENOMIC DNA]</scope>
    <source>
        <strain evidence="13 14">KCTC 52223</strain>
    </source>
</reference>
<comment type="subcellular location">
    <subcellularLocation>
        <location evidence="1">Cell membrane</location>
        <topology evidence="1">Multi-pass membrane protein</topology>
    </subcellularLocation>
</comment>
<evidence type="ECO:0000256" key="6">
    <source>
        <dbReference type="ARBA" id="ARBA00023136"/>
    </source>
</evidence>
<feature type="transmembrane region" description="Helical" evidence="8">
    <location>
        <begin position="480"/>
        <end position="502"/>
    </location>
</feature>
<dbReference type="Proteomes" id="UP001198862">
    <property type="component" value="Unassembled WGS sequence"/>
</dbReference>
<dbReference type="InterPro" id="IPR006686">
    <property type="entry name" value="MscS_channel_CS"/>
</dbReference>
<feature type="chain" id="PRO_5046623261" evidence="9">
    <location>
        <begin position="22"/>
        <end position="814"/>
    </location>
</feature>
<feature type="transmembrane region" description="Helical" evidence="8">
    <location>
        <begin position="393"/>
        <end position="419"/>
    </location>
</feature>
<evidence type="ECO:0000259" key="10">
    <source>
        <dbReference type="Pfam" id="PF00924"/>
    </source>
</evidence>
<feature type="signal peptide" evidence="9">
    <location>
        <begin position="1"/>
        <end position="21"/>
    </location>
</feature>
<evidence type="ECO:0000256" key="5">
    <source>
        <dbReference type="ARBA" id="ARBA00022989"/>
    </source>
</evidence>
<dbReference type="InterPro" id="IPR049278">
    <property type="entry name" value="MS_channel_C"/>
</dbReference>
<dbReference type="SUPFAM" id="SSF82861">
    <property type="entry name" value="Mechanosensitive channel protein MscS (YggB), transmembrane region"/>
    <property type="match status" value="1"/>
</dbReference>
<dbReference type="PROSITE" id="PS01246">
    <property type="entry name" value="UPF0003"/>
    <property type="match status" value="1"/>
</dbReference>
<keyword evidence="4 8" id="KW-0812">Transmembrane</keyword>
<feature type="transmembrane region" description="Helical" evidence="8">
    <location>
        <begin position="522"/>
        <end position="546"/>
    </location>
</feature>
<dbReference type="EMBL" id="JAJISD010000003">
    <property type="protein sequence ID" value="MCC8429179.1"/>
    <property type="molecule type" value="Genomic_DNA"/>
</dbReference>
<dbReference type="SUPFAM" id="SSF82689">
    <property type="entry name" value="Mechanosensitive channel protein MscS (YggB), C-terminal domain"/>
    <property type="match status" value="1"/>
</dbReference>
<keyword evidence="6 8" id="KW-0472">Membrane</keyword>
<evidence type="ECO:0000256" key="3">
    <source>
        <dbReference type="ARBA" id="ARBA00022475"/>
    </source>
</evidence>
<feature type="domain" description="Mechanosensitive ion channel MscS" evidence="10">
    <location>
        <begin position="615"/>
        <end position="681"/>
    </location>
</feature>
<organism evidence="13 14">
    <name type="scientific">Reyranella aquatilis</name>
    <dbReference type="NCBI Taxonomy" id="2035356"/>
    <lineage>
        <taxon>Bacteria</taxon>
        <taxon>Pseudomonadati</taxon>
        <taxon>Pseudomonadota</taxon>
        <taxon>Alphaproteobacteria</taxon>
        <taxon>Hyphomicrobiales</taxon>
        <taxon>Reyranellaceae</taxon>
        <taxon>Reyranella</taxon>
    </lineage>
</organism>
<protein>
    <submittedName>
        <fullName evidence="13">DUF3772 domain-containing protein</fullName>
    </submittedName>
</protein>
<dbReference type="InterPro" id="IPR011014">
    <property type="entry name" value="MscS_channel_TM-2"/>
</dbReference>
<accession>A0ABS8KT31</accession>
<dbReference type="InterPro" id="IPR011066">
    <property type="entry name" value="MscS_channel_C_sf"/>
</dbReference>
<dbReference type="InterPro" id="IPR052702">
    <property type="entry name" value="MscS-like_channel"/>
</dbReference>
<keyword evidence="5 8" id="KW-1133">Transmembrane helix</keyword>
<dbReference type="Gene3D" id="3.30.70.100">
    <property type="match status" value="1"/>
</dbReference>
<feature type="domain" description="Mechanosensitive ion channel MscS C-terminal" evidence="12">
    <location>
        <begin position="689"/>
        <end position="770"/>
    </location>
</feature>
<dbReference type="SUPFAM" id="SSF50182">
    <property type="entry name" value="Sm-like ribonucleoproteins"/>
    <property type="match status" value="1"/>
</dbReference>
<feature type="transmembrane region" description="Helical" evidence="8">
    <location>
        <begin position="205"/>
        <end position="222"/>
    </location>
</feature>
<name>A0ABS8KT31_9HYPH</name>
<dbReference type="InterPro" id="IPR022249">
    <property type="entry name" value="DUF3772"/>
</dbReference>
<evidence type="ECO:0000259" key="11">
    <source>
        <dbReference type="Pfam" id="PF12607"/>
    </source>
</evidence>
<gene>
    <name evidence="13" type="ORF">LJ725_09385</name>
</gene>
<sequence>MRSLARLAWLVLLFASVAASAQTVPQPQRPFGQLIELWGRQLDRIATRTEQADLLPIEIDGLREQATDVRAAALAAAALARNDLADTKKLLAPLELKPGADAPPETDAVKAERERLTEQATVAESRFKQCEVVIARADQLLERMTRLRGELVLQTLLRRDPSPLSPSVWNKIGPQLVASMKGLTTAMATWSRDGFLSLGSASPELVPLGLWAVITILLWWVGRWLRRRFGRGGTHIDAHSDQTIVTAIDGLGLVLVPILAVWLIGKLLLASHPPSPIDTLIPDAVLRLVLLLLVFGMTSAGLSPARPEWRVLPLTDDAAQYLSQALRRLFSVSLPLEFVYLALTRGEGRDAVAAVGAVVLTSVVAVLSLPGLSNRAWQAARPEGSELPPMIGGSWWTVARFALVIAVFSSIIFSLIGYATLGSHLHSAISTTCLLIGIALLLHRLVADLLEAAASPNSPSGKWVRRSLGLAPDTNLRGQYLVLLVFDAALILLLSIAIPATWNVDTDAIMDGFGQLLRGVKVGGVTISLGNVGMAIVAFFVCMLLARLVRSIVRDRVLPTVDAPMPLRQSIDAGLNYVGVMIAILVGIGALGVDFTNLAIVLGALSVGIGLGLQNIANNVISGVILLVERPIKAGDWVTVNGHEGFVRRINIRATEIETFQRTHVIVPNSLFLQNPVVNRTYSDTSSRIEIKLTVPIGTDVNAMEAILREAALAHARVLRVPPPIVRFVKVASSGLDFELFVFVARLEDRLIVTNDLNRAILQKLIENKIIDPSPIPEFKVRGLDKLNFSLHADPSPETKETGSERPGDAAPAP</sequence>
<proteinExistence type="inferred from homology"/>
<dbReference type="Pfam" id="PF21082">
    <property type="entry name" value="MS_channel_3rd"/>
    <property type="match status" value="1"/>
</dbReference>
<dbReference type="Pfam" id="PF12607">
    <property type="entry name" value="DUF3772"/>
    <property type="match status" value="1"/>
</dbReference>
<evidence type="ECO:0000313" key="14">
    <source>
        <dbReference type="Proteomes" id="UP001198862"/>
    </source>
</evidence>
<comment type="similarity">
    <text evidence="2">Belongs to the MscS (TC 1.A.23) family.</text>
</comment>
<comment type="caution">
    <text evidence="13">The sequence shown here is derived from an EMBL/GenBank/DDBJ whole genome shotgun (WGS) entry which is preliminary data.</text>
</comment>
<dbReference type="PANTHER" id="PTHR30347">
    <property type="entry name" value="POTASSIUM CHANNEL RELATED"/>
    <property type="match status" value="1"/>
</dbReference>
<feature type="transmembrane region" description="Helical" evidence="8">
    <location>
        <begin position="243"/>
        <end position="264"/>
    </location>
</feature>
<feature type="transmembrane region" description="Helical" evidence="8">
    <location>
        <begin position="284"/>
        <end position="305"/>
    </location>
</feature>
<evidence type="ECO:0000256" key="2">
    <source>
        <dbReference type="ARBA" id="ARBA00008017"/>
    </source>
</evidence>
<dbReference type="InterPro" id="IPR006685">
    <property type="entry name" value="MscS_channel_2nd"/>
</dbReference>
<evidence type="ECO:0000256" key="7">
    <source>
        <dbReference type="SAM" id="MobiDB-lite"/>
    </source>
</evidence>
<dbReference type="Gene3D" id="1.10.287.1260">
    <property type="match status" value="1"/>
</dbReference>
<dbReference type="InterPro" id="IPR023408">
    <property type="entry name" value="MscS_beta-dom_sf"/>
</dbReference>
<feature type="domain" description="DUF3772" evidence="11">
    <location>
        <begin position="128"/>
        <end position="175"/>
    </location>
</feature>